<sequence>MMIKHLSPEVFPSRSLFRFYLVTEYLFIFCLLAHLLLLMLFLGLGVYPMAMFNGLSLAVFSFCLFLTKRGYHYSAFFLGTTEIIVHSFLSALFLGLGPGFHLFILTLGPCMFLLPFTSDLGKWLLMLGTIIAFTALRFFFADYSAPYVLSIDLENLFFTINIIVVVFSLSLLSYYFSRASWAAETYISHLSQVDPLTGCLNRRGMEEVLANERVHNSISNASLGLLMCDIDDFKKVNDSYGHSFGDQVLKETVLRMSTALRLTDQIGRWGGEENS</sequence>
<feature type="transmembrane region" description="Helical" evidence="3">
    <location>
        <begin position="21"/>
        <end position="41"/>
    </location>
</feature>
<dbReference type="NCBIfam" id="TIGR00254">
    <property type="entry name" value="GGDEF"/>
    <property type="match status" value="1"/>
</dbReference>
<proteinExistence type="predicted"/>
<keyword evidence="3" id="KW-0472">Membrane</keyword>
<dbReference type="STRING" id="1963862.B4O97_03680"/>
<dbReference type="InterPro" id="IPR043128">
    <property type="entry name" value="Rev_trsase/Diguanyl_cyclase"/>
</dbReference>
<accession>A0A1Y1S1B8</accession>
<dbReference type="Pfam" id="PF00990">
    <property type="entry name" value="GGDEF"/>
    <property type="match status" value="1"/>
</dbReference>
<name>A0A1Y1S1B8_9SPIO</name>
<comment type="catalytic activity">
    <reaction evidence="2">
        <text>2 GTP = 3',3'-c-di-GMP + 2 diphosphate</text>
        <dbReference type="Rhea" id="RHEA:24898"/>
        <dbReference type="ChEBI" id="CHEBI:33019"/>
        <dbReference type="ChEBI" id="CHEBI:37565"/>
        <dbReference type="ChEBI" id="CHEBI:58805"/>
        <dbReference type="EC" id="2.7.7.65"/>
    </reaction>
</comment>
<feature type="transmembrane region" description="Helical" evidence="3">
    <location>
        <begin position="47"/>
        <end position="66"/>
    </location>
</feature>
<dbReference type="GO" id="GO:0052621">
    <property type="term" value="F:diguanylate cyclase activity"/>
    <property type="evidence" value="ECO:0007669"/>
    <property type="project" value="UniProtKB-EC"/>
</dbReference>
<feature type="domain" description="GGDEF" evidence="4">
    <location>
        <begin position="221"/>
        <end position="275"/>
    </location>
</feature>
<evidence type="ECO:0000256" key="2">
    <source>
        <dbReference type="ARBA" id="ARBA00034247"/>
    </source>
</evidence>
<dbReference type="Gene3D" id="3.30.70.270">
    <property type="match status" value="1"/>
</dbReference>
<evidence type="ECO:0000256" key="3">
    <source>
        <dbReference type="SAM" id="Phobius"/>
    </source>
</evidence>
<evidence type="ECO:0000256" key="1">
    <source>
        <dbReference type="ARBA" id="ARBA00012528"/>
    </source>
</evidence>
<evidence type="ECO:0000259" key="4">
    <source>
        <dbReference type="PROSITE" id="PS50887"/>
    </source>
</evidence>
<dbReference type="AlphaFoldDB" id="A0A1Y1S1B8"/>
<dbReference type="SMART" id="SM00267">
    <property type="entry name" value="GGDEF"/>
    <property type="match status" value="1"/>
</dbReference>
<dbReference type="PANTHER" id="PTHR45138">
    <property type="entry name" value="REGULATORY COMPONENTS OF SENSORY TRANSDUCTION SYSTEM"/>
    <property type="match status" value="1"/>
</dbReference>
<protein>
    <recommendedName>
        <fullName evidence="1">diguanylate cyclase</fullName>
        <ecNumber evidence="1">2.7.7.65</ecNumber>
    </recommendedName>
</protein>
<organism evidence="5 6">
    <name type="scientific">Marispirochaeta aestuarii</name>
    <dbReference type="NCBI Taxonomy" id="1963862"/>
    <lineage>
        <taxon>Bacteria</taxon>
        <taxon>Pseudomonadati</taxon>
        <taxon>Spirochaetota</taxon>
        <taxon>Spirochaetia</taxon>
        <taxon>Spirochaetales</taxon>
        <taxon>Spirochaetaceae</taxon>
        <taxon>Marispirochaeta</taxon>
    </lineage>
</organism>
<feature type="transmembrane region" description="Helical" evidence="3">
    <location>
        <begin position="156"/>
        <end position="176"/>
    </location>
</feature>
<comment type="caution">
    <text evidence="5">The sequence shown here is derived from an EMBL/GenBank/DDBJ whole genome shotgun (WGS) entry which is preliminary data.</text>
</comment>
<evidence type="ECO:0000313" key="6">
    <source>
        <dbReference type="Proteomes" id="UP000192343"/>
    </source>
</evidence>
<reference evidence="5 6" key="1">
    <citation type="submission" date="2017-03" db="EMBL/GenBank/DDBJ databases">
        <title>Draft Genome sequence of Marispirochaeta sp. strain JC444.</title>
        <authorList>
            <person name="Shivani Y."/>
            <person name="Subhash Y."/>
            <person name="Sasikala C."/>
            <person name="Ramana C."/>
        </authorList>
    </citation>
    <scope>NUCLEOTIDE SEQUENCE [LARGE SCALE GENOMIC DNA]</scope>
    <source>
        <strain evidence="5 6">JC444</strain>
    </source>
</reference>
<feature type="transmembrane region" description="Helical" evidence="3">
    <location>
        <begin position="100"/>
        <end position="116"/>
    </location>
</feature>
<dbReference type="PANTHER" id="PTHR45138:SF9">
    <property type="entry name" value="DIGUANYLATE CYCLASE DGCM-RELATED"/>
    <property type="match status" value="1"/>
</dbReference>
<dbReference type="OrthoDB" id="9779586at2"/>
<keyword evidence="3" id="KW-1133">Transmembrane helix</keyword>
<dbReference type="Proteomes" id="UP000192343">
    <property type="component" value="Unassembled WGS sequence"/>
</dbReference>
<dbReference type="RefSeq" id="WP_083048440.1">
    <property type="nucleotide sequence ID" value="NZ_MWQY01000003.1"/>
</dbReference>
<dbReference type="InterPro" id="IPR029787">
    <property type="entry name" value="Nucleotide_cyclase"/>
</dbReference>
<keyword evidence="6" id="KW-1185">Reference proteome</keyword>
<dbReference type="InterPro" id="IPR050469">
    <property type="entry name" value="Diguanylate_Cyclase"/>
</dbReference>
<dbReference type="SUPFAM" id="SSF55073">
    <property type="entry name" value="Nucleotide cyclase"/>
    <property type="match status" value="1"/>
</dbReference>
<keyword evidence="3" id="KW-0812">Transmembrane</keyword>
<feature type="transmembrane region" description="Helical" evidence="3">
    <location>
        <begin position="123"/>
        <end position="141"/>
    </location>
</feature>
<dbReference type="PROSITE" id="PS50887">
    <property type="entry name" value="GGDEF"/>
    <property type="match status" value="1"/>
</dbReference>
<dbReference type="EC" id="2.7.7.65" evidence="1"/>
<gene>
    <name evidence="5" type="ORF">B4O97_03680</name>
</gene>
<dbReference type="InterPro" id="IPR000160">
    <property type="entry name" value="GGDEF_dom"/>
</dbReference>
<feature type="transmembrane region" description="Helical" evidence="3">
    <location>
        <begin position="73"/>
        <end position="94"/>
    </location>
</feature>
<dbReference type="EMBL" id="MWQY01000003">
    <property type="protein sequence ID" value="ORC37302.1"/>
    <property type="molecule type" value="Genomic_DNA"/>
</dbReference>
<dbReference type="CDD" id="cd01949">
    <property type="entry name" value="GGDEF"/>
    <property type="match status" value="1"/>
</dbReference>
<evidence type="ECO:0000313" key="5">
    <source>
        <dbReference type="EMBL" id="ORC37302.1"/>
    </source>
</evidence>